<accession>A0A9K3D4S7</accession>
<evidence type="ECO:0000313" key="5">
    <source>
        <dbReference type="Proteomes" id="UP000265618"/>
    </source>
</evidence>
<evidence type="ECO:0000256" key="1">
    <source>
        <dbReference type="ARBA" id="ARBA00022617"/>
    </source>
</evidence>
<keyword evidence="1" id="KW-0349">Heme</keyword>
<evidence type="ECO:0000256" key="2">
    <source>
        <dbReference type="ARBA" id="ARBA00022723"/>
    </source>
</evidence>
<evidence type="ECO:0008006" key="6">
    <source>
        <dbReference type="Google" id="ProtNLM"/>
    </source>
</evidence>
<organism evidence="4 5">
    <name type="scientific">Kipferlia bialata</name>
    <dbReference type="NCBI Taxonomy" id="797122"/>
    <lineage>
        <taxon>Eukaryota</taxon>
        <taxon>Metamonada</taxon>
        <taxon>Carpediemonas-like organisms</taxon>
        <taxon>Kipferlia</taxon>
    </lineage>
</organism>
<gene>
    <name evidence="4" type="ORF">KIPB_010028</name>
</gene>
<keyword evidence="3" id="KW-0408">Iron</keyword>
<keyword evidence="2" id="KW-0479">Metal-binding</keyword>
<dbReference type="PANTHER" id="PTHR21281:SF0">
    <property type="entry name" value="CYTOCHROME B5 DOMAIN-CONTAINING PROTEIN 1"/>
    <property type="match status" value="1"/>
</dbReference>
<evidence type="ECO:0000256" key="3">
    <source>
        <dbReference type="ARBA" id="ARBA00023004"/>
    </source>
</evidence>
<evidence type="ECO:0000313" key="4">
    <source>
        <dbReference type="EMBL" id="GIQ87893.1"/>
    </source>
</evidence>
<dbReference type="GO" id="GO:0046872">
    <property type="term" value="F:metal ion binding"/>
    <property type="evidence" value="ECO:0007669"/>
    <property type="project" value="UniProtKB-KW"/>
</dbReference>
<comment type="caution">
    <text evidence="4">The sequence shown here is derived from an EMBL/GenBank/DDBJ whole genome shotgun (WGS) entry which is preliminary data.</text>
</comment>
<reference evidence="4 5" key="1">
    <citation type="journal article" date="2018" name="PLoS ONE">
        <title>The draft genome of Kipferlia bialata reveals reductive genome evolution in fornicate parasites.</title>
        <authorList>
            <person name="Tanifuji G."/>
            <person name="Takabayashi S."/>
            <person name="Kume K."/>
            <person name="Takagi M."/>
            <person name="Nakayama T."/>
            <person name="Kamikawa R."/>
            <person name="Inagaki Y."/>
            <person name="Hashimoto T."/>
        </authorList>
    </citation>
    <scope>NUCLEOTIDE SEQUENCE [LARGE SCALE GENOMIC DNA]</scope>
    <source>
        <strain evidence="4">NY0173</strain>
    </source>
</reference>
<dbReference type="PANTHER" id="PTHR21281">
    <property type="entry name" value="CYTOCHROME B5 DOMAIN-CONTAINING PROTEIN 1"/>
    <property type="match status" value="1"/>
</dbReference>
<dbReference type="InterPro" id="IPR052320">
    <property type="entry name" value="Cytochrome_b5_domain"/>
</dbReference>
<dbReference type="Proteomes" id="UP000265618">
    <property type="component" value="Unassembled WGS sequence"/>
</dbReference>
<proteinExistence type="predicted"/>
<keyword evidence="5" id="KW-1185">Reference proteome</keyword>
<dbReference type="OrthoDB" id="260091at2759"/>
<protein>
    <recommendedName>
        <fullName evidence="6">Ubiquitin-like domain-containing protein</fullName>
    </recommendedName>
</protein>
<name>A0A9K3D4S7_9EUKA</name>
<dbReference type="AlphaFoldDB" id="A0A9K3D4S7"/>
<sequence length="95" mass="10710">MPGLANARPLLIVNSLTRDEHPLTVPEEETLSEIAARYAPYNRNSVDYIWKYLGRPLDMSKTLDGNGIKDDRQTLASLELPAQEWGTPKIVLVYV</sequence>
<dbReference type="EMBL" id="BDIP01003589">
    <property type="protein sequence ID" value="GIQ87893.1"/>
    <property type="molecule type" value="Genomic_DNA"/>
</dbReference>